<protein>
    <submittedName>
        <fullName evidence="1">Uncharacterized protein</fullName>
    </submittedName>
</protein>
<accession>A0A0G0JLB7</accession>
<evidence type="ECO:0000313" key="1">
    <source>
        <dbReference type="EMBL" id="KKQ67627.1"/>
    </source>
</evidence>
<proteinExistence type="predicted"/>
<dbReference type="STRING" id="1618490.US90_C0033G0006"/>
<evidence type="ECO:0000313" key="2">
    <source>
        <dbReference type="Proteomes" id="UP000034406"/>
    </source>
</evidence>
<dbReference type="Proteomes" id="UP000034406">
    <property type="component" value="Unassembled WGS sequence"/>
</dbReference>
<dbReference type="EMBL" id="LBUT01000033">
    <property type="protein sequence ID" value="KKQ67627.1"/>
    <property type="molecule type" value="Genomic_DNA"/>
</dbReference>
<sequence>MAISIDPLTFVILIPREDMTLIQSIPTEIRELDLNWFRLALKAYEAAVYGIYLLKTHNHNTEVTLGSLTFARVIEILPPYTITFEDGQYAVNLVNANSNVSDRTNVNQVSVRSSNSAGLVAATSTVTVEDINAIADAVWDELVSSHTIPGSTGKTLKDTKSKATLASLK</sequence>
<reference evidence="1 2" key="1">
    <citation type="journal article" date="2015" name="Nature">
        <title>rRNA introns, odd ribosomes, and small enigmatic genomes across a large radiation of phyla.</title>
        <authorList>
            <person name="Brown C.T."/>
            <person name="Hug L.A."/>
            <person name="Thomas B.C."/>
            <person name="Sharon I."/>
            <person name="Castelle C.J."/>
            <person name="Singh A."/>
            <person name="Wilkins M.J."/>
            <person name="Williams K.H."/>
            <person name="Banfield J.F."/>
        </authorList>
    </citation>
    <scope>NUCLEOTIDE SEQUENCE [LARGE SCALE GENOMIC DNA]</scope>
</reference>
<organism evidence="1 2">
    <name type="scientific">Candidatus Shapirobacteria bacterium GW2011_GWE2_38_30</name>
    <dbReference type="NCBI Taxonomy" id="1618490"/>
    <lineage>
        <taxon>Bacteria</taxon>
        <taxon>Candidatus Shapironibacteriota</taxon>
    </lineage>
</organism>
<dbReference type="AlphaFoldDB" id="A0A0G0JLB7"/>
<comment type="caution">
    <text evidence="1">The sequence shown here is derived from an EMBL/GenBank/DDBJ whole genome shotgun (WGS) entry which is preliminary data.</text>
</comment>
<gene>
    <name evidence="1" type="ORF">US90_C0033G0006</name>
</gene>
<name>A0A0G0JLB7_9BACT</name>